<reference evidence="2" key="2">
    <citation type="submission" date="2023-06" db="EMBL/GenBank/DDBJ databases">
        <authorList>
            <person name="Ma L."/>
            <person name="Liu K.-W."/>
            <person name="Li Z."/>
            <person name="Hsiao Y.-Y."/>
            <person name="Qi Y."/>
            <person name="Fu T."/>
            <person name="Tang G."/>
            <person name="Zhang D."/>
            <person name="Sun W.-H."/>
            <person name="Liu D.-K."/>
            <person name="Li Y."/>
            <person name="Chen G.-Z."/>
            <person name="Liu X.-D."/>
            <person name="Liao X.-Y."/>
            <person name="Jiang Y.-T."/>
            <person name="Yu X."/>
            <person name="Hao Y."/>
            <person name="Huang J."/>
            <person name="Zhao X.-W."/>
            <person name="Ke S."/>
            <person name="Chen Y.-Y."/>
            <person name="Wu W.-L."/>
            <person name="Hsu J.-L."/>
            <person name="Lin Y.-F."/>
            <person name="Huang M.-D."/>
            <person name="Li C.-Y."/>
            <person name="Huang L."/>
            <person name="Wang Z.-W."/>
            <person name="Zhao X."/>
            <person name="Zhong W.-Y."/>
            <person name="Peng D.-H."/>
            <person name="Ahmad S."/>
            <person name="Lan S."/>
            <person name="Zhang J.-S."/>
            <person name="Tsai W.-C."/>
            <person name="Van De Peer Y."/>
            <person name="Liu Z.-J."/>
        </authorList>
    </citation>
    <scope>NUCLEOTIDE SEQUENCE</scope>
    <source>
        <strain evidence="2">CP</strain>
        <tissue evidence="2">Leaves</tissue>
    </source>
</reference>
<dbReference type="PANTHER" id="PTHR47723">
    <property type="entry name" value="OS05G0353850 PROTEIN"/>
    <property type="match status" value="1"/>
</dbReference>
<dbReference type="Gene3D" id="3.30.420.10">
    <property type="entry name" value="Ribonuclease H-like superfamily/Ribonuclease H"/>
    <property type="match status" value="1"/>
</dbReference>
<proteinExistence type="predicted"/>
<dbReference type="GO" id="GO:0003676">
    <property type="term" value="F:nucleic acid binding"/>
    <property type="evidence" value="ECO:0007669"/>
    <property type="project" value="InterPro"/>
</dbReference>
<dbReference type="SUPFAM" id="SSF53098">
    <property type="entry name" value="Ribonuclease H-like"/>
    <property type="match status" value="1"/>
</dbReference>
<dbReference type="EMBL" id="JAUJYO010000009">
    <property type="protein sequence ID" value="KAK1308140.1"/>
    <property type="molecule type" value="Genomic_DNA"/>
</dbReference>
<organism evidence="2 3">
    <name type="scientific">Acorus calamus</name>
    <name type="common">Sweet flag</name>
    <dbReference type="NCBI Taxonomy" id="4465"/>
    <lineage>
        <taxon>Eukaryota</taxon>
        <taxon>Viridiplantae</taxon>
        <taxon>Streptophyta</taxon>
        <taxon>Embryophyta</taxon>
        <taxon>Tracheophyta</taxon>
        <taxon>Spermatophyta</taxon>
        <taxon>Magnoliopsida</taxon>
        <taxon>Liliopsida</taxon>
        <taxon>Acoraceae</taxon>
        <taxon>Acorus</taxon>
    </lineage>
</organism>
<dbReference type="InterPro" id="IPR036397">
    <property type="entry name" value="RNaseH_sf"/>
</dbReference>
<dbReference type="GO" id="GO:0004523">
    <property type="term" value="F:RNA-DNA hybrid ribonuclease activity"/>
    <property type="evidence" value="ECO:0007669"/>
    <property type="project" value="InterPro"/>
</dbReference>
<dbReference type="InterPro" id="IPR012337">
    <property type="entry name" value="RNaseH-like_sf"/>
</dbReference>
<sequence>MLTSTLQPHKLWIESDSTTALAWLQGRGNIPWTATRSLRNIHFFLQHLEEWKSSHIHREGNSPADILAAFQSIRGESLILPQQLWKEMKEALDNDNKDLGFLRIRDK</sequence>
<dbReference type="AlphaFoldDB" id="A0AAV9E3R3"/>
<dbReference type="InterPro" id="IPR044730">
    <property type="entry name" value="RNase_H-like_dom_plant"/>
</dbReference>
<evidence type="ECO:0000313" key="2">
    <source>
        <dbReference type="EMBL" id="KAK1308140.1"/>
    </source>
</evidence>
<dbReference type="Pfam" id="PF13456">
    <property type="entry name" value="RVT_3"/>
    <property type="match status" value="1"/>
</dbReference>
<dbReference type="InterPro" id="IPR053151">
    <property type="entry name" value="RNase_H-like"/>
</dbReference>
<evidence type="ECO:0000313" key="3">
    <source>
        <dbReference type="Proteomes" id="UP001180020"/>
    </source>
</evidence>
<dbReference type="InterPro" id="IPR002156">
    <property type="entry name" value="RNaseH_domain"/>
</dbReference>
<dbReference type="Proteomes" id="UP001180020">
    <property type="component" value="Unassembled WGS sequence"/>
</dbReference>
<keyword evidence="3" id="KW-1185">Reference proteome</keyword>
<feature type="domain" description="RNase H type-1" evidence="1">
    <location>
        <begin position="6"/>
        <end position="69"/>
    </location>
</feature>
<reference evidence="2" key="1">
    <citation type="journal article" date="2023" name="Nat. Commun.">
        <title>Diploid and tetraploid genomes of Acorus and the evolution of monocots.</title>
        <authorList>
            <person name="Ma L."/>
            <person name="Liu K.W."/>
            <person name="Li Z."/>
            <person name="Hsiao Y.Y."/>
            <person name="Qi Y."/>
            <person name="Fu T."/>
            <person name="Tang G.D."/>
            <person name="Zhang D."/>
            <person name="Sun W.H."/>
            <person name="Liu D.K."/>
            <person name="Li Y."/>
            <person name="Chen G.Z."/>
            <person name="Liu X.D."/>
            <person name="Liao X.Y."/>
            <person name="Jiang Y.T."/>
            <person name="Yu X."/>
            <person name="Hao Y."/>
            <person name="Huang J."/>
            <person name="Zhao X.W."/>
            <person name="Ke S."/>
            <person name="Chen Y.Y."/>
            <person name="Wu W.L."/>
            <person name="Hsu J.L."/>
            <person name="Lin Y.F."/>
            <person name="Huang M.D."/>
            <person name="Li C.Y."/>
            <person name="Huang L."/>
            <person name="Wang Z.W."/>
            <person name="Zhao X."/>
            <person name="Zhong W.Y."/>
            <person name="Peng D.H."/>
            <person name="Ahmad S."/>
            <person name="Lan S."/>
            <person name="Zhang J.S."/>
            <person name="Tsai W.C."/>
            <person name="Van de Peer Y."/>
            <person name="Liu Z.J."/>
        </authorList>
    </citation>
    <scope>NUCLEOTIDE SEQUENCE</scope>
    <source>
        <strain evidence="2">CP</strain>
    </source>
</reference>
<dbReference type="CDD" id="cd06222">
    <property type="entry name" value="RNase_H_like"/>
    <property type="match status" value="1"/>
</dbReference>
<comment type="caution">
    <text evidence="2">The sequence shown here is derived from an EMBL/GenBank/DDBJ whole genome shotgun (WGS) entry which is preliminary data.</text>
</comment>
<name>A0AAV9E3R3_ACOCL</name>
<gene>
    <name evidence="2" type="ORF">QJS10_CPA09g00446</name>
</gene>
<dbReference type="PANTHER" id="PTHR47723:SF19">
    <property type="entry name" value="POLYNUCLEOTIDYL TRANSFERASE, RIBONUCLEASE H-LIKE SUPERFAMILY PROTEIN"/>
    <property type="match status" value="1"/>
</dbReference>
<accession>A0AAV9E3R3</accession>
<evidence type="ECO:0000259" key="1">
    <source>
        <dbReference type="Pfam" id="PF13456"/>
    </source>
</evidence>
<protein>
    <recommendedName>
        <fullName evidence="1">RNase H type-1 domain-containing protein</fullName>
    </recommendedName>
</protein>